<keyword evidence="2" id="KW-0560">Oxidoreductase</keyword>
<organism evidence="4 5">
    <name type="scientific">Paenibacillus polysaccharolyticus</name>
    <dbReference type="NCBI Taxonomy" id="582692"/>
    <lineage>
        <taxon>Bacteria</taxon>
        <taxon>Bacillati</taxon>
        <taxon>Bacillota</taxon>
        <taxon>Bacilli</taxon>
        <taxon>Bacillales</taxon>
        <taxon>Paenibacillaceae</taxon>
        <taxon>Paenibacillus</taxon>
    </lineage>
</organism>
<proteinExistence type="inferred from homology"/>
<evidence type="ECO:0000313" key="5">
    <source>
        <dbReference type="Proteomes" id="UP000198538"/>
    </source>
</evidence>
<sequence>MSTVWNKESMPDCSDKTVVITGASSGIGLETAIAMAEKNATLVLAVRNMEKGKEALVKVKAIKPSVRAELMKLDLADLDSVRTFAAAYTQKYPTLDILVNNAGIMNTPYRLTTDGFESQFGSNHLGHFALTGLLLPHLISTPASRIVTLSSIAAHNASIDFKNLDGAKGYNSWRFYGQSKLANMLFARELNNQLTKGGLSTVSVVCHPGFSNTNLMSFGSGKRANPLMRLLTYLGTQPANMGALPTLYSATSPLIKGGEYIGPDGRGGRKGHPKSDSIINKLYDVDVSRRLWEVSEQLTGVTFSLDPK</sequence>
<dbReference type="EMBL" id="FMVM01000007">
    <property type="protein sequence ID" value="SCY68630.1"/>
    <property type="molecule type" value="Genomic_DNA"/>
</dbReference>
<name>A0A1G5HZ82_9BACL</name>
<dbReference type="Pfam" id="PF00106">
    <property type="entry name" value="adh_short"/>
    <property type="match status" value="1"/>
</dbReference>
<dbReference type="PANTHER" id="PTHR24320">
    <property type="entry name" value="RETINOL DEHYDROGENASE"/>
    <property type="match status" value="1"/>
</dbReference>
<dbReference type="PANTHER" id="PTHR24320:SF148">
    <property type="entry name" value="NAD(P)-BINDING ROSSMANN-FOLD SUPERFAMILY PROTEIN"/>
    <property type="match status" value="1"/>
</dbReference>
<dbReference type="Gene3D" id="3.40.50.720">
    <property type="entry name" value="NAD(P)-binding Rossmann-like Domain"/>
    <property type="match status" value="1"/>
</dbReference>
<evidence type="ECO:0000256" key="1">
    <source>
        <dbReference type="ARBA" id="ARBA00006484"/>
    </source>
</evidence>
<reference evidence="5" key="1">
    <citation type="submission" date="2016-10" db="EMBL/GenBank/DDBJ databases">
        <authorList>
            <person name="Varghese N."/>
            <person name="Submissions S."/>
        </authorList>
    </citation>
    <scope>NUCLEOTIDE SEQUENCE [LARGE SCALE GENOMIC DNA]</scope>
    <source>
        <strain evidence="5">BL9</strain>
    </source>
</reference>
<comment type="similarity">
    <text evidence="1 3">Belongs to the short-chain dehydrogenases/reductases (SDR) family.</text>
</comment>
<dbReference type="InterPro" id="IPR002347">
    <property type="entry name" value="SDR_fam"/>
</dbReference>
<dbReference type="RefSeq" id="WP_090919721.1">
    <property type="nucleotide sequence ID" value="NZ_FMVM01000007.1"/>
</dbReference>
<evidence type="ECO:0000256" key="2">
    <source>
        <dbReference type="ARBA" id="ARBA00023002"/>
    </source>
</evidence>
<dbReference type="NCBIfam" id="NF004846">
    <property type="entry name" value="PRK06197.1"/>
    <property type="match status" value="1"/>
</dbReference>
<gene>
    <name evidence="4" type="ORF">SAMN05720606_107278</name>
</gene>
<dbReference type="GO" id="GO:0016491">
    <property type="term" value="F:oxidoreductase activity"/>
    <property type="evidence" value="ECO:0007669"/>
    <property type="project" value="UniProtKB-KW"/>
</dbReference>
<accession>A0A1G5HZ82</accession>
<dbReference type="InterPro" id="IPR036291">
    <property type="entry name" value="NAD(P)-bd_dom_sf"/>
</dbReference>
<dbReference type="CDD" id="cd05327">
    <property type="entry name" value="retinol-DH_like_SDR_c_like"/>
    <property type="match status" value="1"/>
</dbReference>
<dbReference type="PRINTS" id="PR00080">
    <property type="entry name" value="SDRFAMILY"/>
</dbReference>
<evidence type="ECO:0000256" key="3">
    <source>
        <dbReference type="RuleBase" id="RU000363"/>
    </source>
</evidence>
<evidence type="ECO:0000313" key="4">
    <source>
        <dbReference type="EMBL" id="SCY68630.1"/>
    </source>
</evidence>
<dbReference type="SUPFAM" id="SSF51735">
    <property type="entry name" value="NAD(P)-binding Rossmann-fold domains"/>
    <property type="match status" value="1"/>
</dbReference>
<dbReference type="PRINTS" id="PR00081">
    <property type="entry name" value="GDHRDH"/>
</dbReference>
<dbReference type="STRING" id="582692.SAMN05720606_107278"/>
<dbReference type="AlphaFoldDB" id="A0A1G5HZ82"/>
<protein>
    <submittedName>
        <fullName evidence="4">NAD(P)-dependent dehydrogenase, short-chain alcohol dehydrogenase family</fullName>
    </submittedName>
</protein>
<keyword evidence="5" id="KW-1185">Reference proteome</keyword>
<dbReference type="Proteomes" id="UP000198538">
    <property type="component" value="Unassembled WGS sequence"/>
</dbReference>